<proteinExistence type="predicted"/>
<name>A0ABV0G435_9BURK</name>
<keyword evidence="2" id="KW-0378">Hydrolase</keyword>
<accession>A0ABV0G435</accession>
<reference evidence="2 3" key="1">
    <citation type="submission" date="2024-05" db="EMBL/GenBank/DDBJ databases">
        <title>Roseateles sp. DJS-2-20 16S ribosomal RNA gene Genome sequencing and assembly.</title>
        <authorList>
            <person name="Woo H."/>
        </authorList>
    </citation>
    <scope>NUCLEOTIDE SEQUENCE [LARGE SCALE GENOMIC DNA]</scope>
    <source>
        <strain evidence="2 3">DJS-2-20</strain>
    </source>
</reference>
<protein>
    <submittedName>
        <fullName evidence="2">Alpha/beta hydrolase</fullName>
    </submittedName>
</protein>
<dbReference type="PANTHER" id="PTHR43689:SF8">
    <property type="entry name" value="ALPHA_BETA-HYDROLASES SUPERFAMILY PROTEIN"/>
    <property type="match status" value="1"/>
</dbReference>
<dbReference type="RefSeq" id="WP_347705286.1">
    <property type="nucleotide sequence ID" value="NZ_JBDPZD010000003.1"/>
</dbReference>
<gene>
    <name evidence="2" type="ORF">ABDJ85_13400</name>
</gene>
<dbReference type="SUPFAM" id="SSF53474">
    <property type="entry name" value="alpha/beta-Hydrolases"/>
    <property type="match status" value="1"/>
</dbReference>
<sequence length="270" mass="30178">MTATPGTLVFSHANSYPAGCYRVLFETWRAAGWRVEALDRFGHDPRYPVKQDWRGMRGQLIDFIERDVRPEGPVVLVGHSLGGLLSLLVACRRPELVKHLVLLDSPVVAGWRAALLAWSQLTGLVHRVPPAAIAAKRRQSWPDRAAVRAHFASKPMFARWDPRVLDDYIACGFEEHGGQTRLRFDREVESRIYATLPAYIPRLLKRYPPRCAIDFFGGTDSAELRQAGSDASRALVGERFHWVEGGHLFPFEKPDETASRVLAALAATGA</sequence>
<dbReference type="InterPro" id="IPR000073">
    <property type="entry name" value="AB_hydrolase_1"/>
</dbReference>
<keyword evidence="3" id="KW-1185">Reference proteome</keyword>
<dbReference type="InterPro" id="IPR029058">
    <property type="entry name" value="AB_hydrolase_fold"/>
</dbReference>
<feature type="domain" description="AB hydrolase-1" evidence="1">
    <location>
        <begin position="8"/>
        <end position="259"/>
    </location>
</feature>
<dbReference type="Pfam" id="PF12697">
    <property type="entry name" value="Abhydrolase_6"/>
    <property type="match status" value="1"/>
</dbReference>
<dbReference type="Gene3D" id="3.40.50.1820">
    <property type="entry name" value="alpha/beta hydrolase"/>
    <property type="match status" value="1"/>
</dbReference>
<evidence type="ECO:0000313" key="2">
    <source>
        <dbReference type="EMBL" id="MEO3692469.1"/>
    </source>
</evidence>
<dbReference type="GO" id="GO:0016787">
    <property type="term" value="F:hydrolase activity"/>
    <property type="evidence" value="ECO:0007669"/>
    <property type="project" value="UniProtKB-KW"/>
</dbReference>
<dbReference type="EMBL" id="JBDPZD010000003">
    <property type="protein sequence ID" value="MEO3692469.1"/>
    <property type="molecule type" value="Genomic_DNA"/>
</dbReference>
<evidence type="ECO:0000259" key="1">
    <source>
        <dbReference type="Pfam" id="PF12697"/>
    </source>
</evidence>
<evidence type="ECO:0000313" key="3">
    <source>
        <dbReference type="Proteomes" id="UP001495147"/>
    </source>
</evidence>
<dbReference type="Proteomes" id="UP001495147">
    <property type="component" value="Unassembled WGS sequence"/>
</dbReference>
<dbReference type="PANTHER" id="PTHR43689">
    <property type="entry name" value="HYDROLASE"/>
    <property type="match status" value="1"/>
</dbReference>
<organism evidence="2 3">
    <name type="scientific">Roseateles paludis</name>
    <dbReference type="NCBI Taxonomy" id="3145238"/>
    <lineage>
        <taxon>Bacteria</taxon>
        <taxon>Pseudomonadati</taxon>
        <taxon>Pseudomonadota</taxon>
        <taxon>Betaproteobacteria</taxon>
        <taxon>Burkholderiales</taxon>
        <taxon>Sphaerotilaceae</taxon>
        <taxon>Roseateles</taxon>
    </lineage>
</organism>
<comment type="caution">
    <text evidence="2">The sequence shown here is derived from an EMBL/GenBank/DDBJ whole genome shotgun (WGS) entry which is preliminary data.</text>
</comment>